<sequence>MAKFVVEFEYNVDRAGREPLHRAHTDYLRTLTDSGVLLLAGPLQDTNGGLLVYEAEDRERLQDILAAEPYVQGGIVCHVRVRQWAPGKGTWITAAPRPSAA</sequence>
<dbReference type="EMBL" id="LMWM01000023">
    <property type="protein sequence ID" value="KUM86611.1"/>
    <property type="molecule type" value="Genomic_DNA"/>
</dbReference>
<protein>
    <recommendedName>
        <fullName evidence="2">YCII-related domain-containing protein</fullName>
    </recommendedName>
</protein>
<evidence type="ECO:0000256" key="1">
    <source>
        <dbReference type="ARBA" id="ARBA00007689"/>
    </source>
</evidence>
<evidence type="ECO:0000259" key="2">
    <source>
        <dbReference type="Pfam" id="PF03795"/>
    </source>
</evidence>
<evidence type="ECO:0000313" key="4">
    <source>
        <dbReference type="Proteomes" id="UP000053039"/>
    </source>
</evidence>
<dbReference type="RefSeq" id="WP_031052522.1">
    <property type="nucleotide sequence ID" value="NZ_JBEYZI010000012.1"/>
</dbReference>
<dbReference type="OrthoDB" id="8968203at2"/>
<dbReference type="SUPFAM" id="SSF54909">
    <property type="entry name" value="Dimeric alpha+beta barrel"/>
    <property type="match status" value="1"/>
</dbReference>
<evidence type="ECO:0000313" key="3">
    <source>
        <dbReference type="EMBL" id="KUM86611.1"/>
    </source>
</evidence>
<name>A0A101N4U2_9ACTN</name>
<comment type="caution">
    <text evidence="3">The sequence shown here is derived from an EMBL/GenBank/DDBJ whole genome shotgun (WGS) entry which is preliminary data.</text>
</comment>
<accession>A0A101N4U2</accession>
<dbReference type="PANTHER" id="PTHR37828:SF1">
    <property type="entry name" value="YCII-RELATED DOMAIN-CONTAINING PROTEIN"/>
    <property type="match status" value="1"/>
</dbReference>
<proteinExistence type="inferred from homology"/>
<dbReference type="Gene3D" id="3.30.70.1060">
    <property type="entry name" value="Dimeric alpha+beta barrel"/>
    <property type="match status" value="1"/>
</dbReference>
<dbReference type="Pfam" id="PF03795">
    <property type="entry name" value="YCII"/>
    <property type="match status" value="1"/>
</dbReference>
<dbReference type="AlphaFoldDB" id="A0A101N4U2"/>
<dbReference type="InterPro" id="IPR011008">
    <property type="entry name" value="Dimeric_a/b-barrel"/>
</dbReference>
<reference evidence="3 4" key="1">
    <citation type="submission" date="2015-10" db="EMBL/GenBank/DDBJ databases">
        <title>Draft genome sequence of Streptomyces pseudovenezuelae DSM 40212, type strain for the species Streptomyces pseudovenezuelae.</title>
        <authorList>
            <person name="Ruckert C."/>
            <person name="Winkler A."/>
            <person name="Kalinowski J."/>
            <person name="Kampfer P."/>
            <person name="Glaeser S."/>
        </authorList>
    </citation>
    <scope>NUCLEOTIDE SEQUENCE [LARGE SCALE GENOMIC DNA]</scope>
    <source>
        <strain evidence="3 4">DSM 40212</strain>
    </source>
</reference>
<gene>
    <name evidence="3" type="ORF">AQI94_21385</name>
</gene>
<dbReference type="InterPro" id="IPR005545">
    <property type="entry name" value="YCII"/>
</dbReference>
<feature type="domain" description="YCII-related" evidence="2">
    <location>
        <begin position="15"/>
        <end position="84"/>
    </location>
</feature>
<comment type="similarity">
    <text evidence="1">Belongs to the YciI family.</text>
</comment>
<dbReference type="Proteomes" id="UP000053039">
    <property type="component" value="Unassembled WGS sequence"/>
</dbReference>
<dbReference type="PANTHER" id="PTHR37828">
    <property type="entry name" value="GSR2449 PROTEIN"/>
    <property type="match status" value="1"/>
</dbReference>
<organism evidence="3 4">
    <name type="scientific">Streptomyces pseudovenezuelae</name>
    <dbReference type="NCBI Taxonomy" id="67350"/>
    <lineage>
        <taxon>Bacteria</taxon>
        <taxon>Bacillati</taxon>
        <taxon>Actinomycetota</taxon>
        <taxon>Actinomycetes</taxon>
        <taxon>Kitasatosporales</taxon>
        <taxon>Streptomycetaceae</taxon>
        <taxon>Streptomyces</taxon>
        <taxon>Streptomyces aurantiacus group</taxon>
    </lineage>
</organism>